<dbReference type="AlphaFoldDB" id="A0A5J4UAY6"/>
<accession>A0A5J4UAY6</accession>
<evidence type="ECO:0000259" key="1">
    <source>
        <dbReference type="Pfam" id="PF00622"/>
    </source>
</evidence>
<evidence type="ECO:0000313" key="2">
    <source>
        <dbReference type="EMBL" id="KAA6367618.1"/>
    </source>
</evidence>
<name>A0A5J4UAY6_9EUKA</name>
<organism evidence="2 3">
    <name type="scientific">Streblomastix strix</name>
    <dbReference type="NCBI Taxonomy" id="222440"/>
    <lineage>
        <taxon>Eukaryota</taxon>
        <taxon>Metamonada</taxon>
        <taxon>Preaxostyla</taxon>
        <taxon>Oxymonadida</taxon>
        <taxon>Streblomastigidae</taxon>
        <taxon>Streblomastix</taxon>
    </lineage>
</organism>
<sequence length="261" mass="29593">GDDELKQKAERILYVFNNKGIQQLSAFREKEFEAKIQELEDYKKYNEEELLKKDEQIWKLKEENDKIKQKSIIDQSIPIDVNNPDVDDIIFTDIDGTRKKISKKLNKSNTIPITNVLDEGVYAIEVEFFNTHSGCAAIGIVRDSYDIPANTNPKESPHRDHIAFYGGKAFGGSVQHKGSKIAGNIGFGDNQVIRAELDTSKGRLTFFAGGIQVPFCVDNVNETVRFVIYMEHPDSYCIIWSLKKFAKPSAVLLANRLSVSW</sequence>
<reference evidence="2 3" key="1">
    <citation type="submission" date="2019-03" db="EMBL/GenBank/DDBJ databases">
        <title>Single cell metagenomics reveals metabolic interactions within the superorganism composed of flagellate Streblomastix strix and complex community of Bacteroidetes bacteria on its surface.</title>
        <authorList>
            <person name="Treitli S.C."/>
            <person name="Kolisko M."/>
            <person name="Husnik F."/>
            <person name="Keeling P."/>
            <person name="Hampl V."/>
        </authorList>
    </citation>
    <scope>NUCLEOTIDE SEQUENCE [LARGE SCALE GENOMIC DNA]</scope>
    <source>
        <strain evidence="2">ST1C</strain>
    </source>
</reference>
<protein>
    <recommendedName>
        <fullName evidence="1">SPRY domain-containing protein</fullName>
    </recommendedName>
</protein>
<gene>
    <name evidence="2" type="ORF">EZS28_036854</name>
</gene>
<dbReference type="Pfam" id="PF00622">
    <property type="entry name" value="SPRY"/>
    <property type="match status" value="1"/>
</dbReference>
<feature type="non-terminal residue" evidence="2">
    <location>
        <position position="1"/>
    </location>
</feature>
<feature type="domain" description="SPRY" evidence="1">
    <location>
        <begin position="125"/>
        <end position="231"/>
    </location>
</feature>
<dbReference type="InterPro" id="IPR003877">
    <property type="entry name" value="SPRY_dom"/>
</dbReference>
<evidence type="ECO:0000313" key="3">
    <source>
        <dbReference type="Proteomes" id="UP000324800"/>
    </source>
</evidence>
<dbReference type="EMBL" id="SNRW01018149">
    <property type="protein sequence ID" value="KAA6367618.1"/>
    <property type="molecule type" value="Genomic_DNA"/>
</dbReference>
<dbReference type="Proteomes" id="UP000324800">
    <property type="component" value="Unassembled WGS sequence"/>
</dbReference>
<dbReference type="Gene3D" id="2.60.120.920">
    <property type="match status" value="1"/>
</dbReference>
<dbReference type="InterPro" id="IPR043136">
    <property type="entry name" value="B30.2/SPRY_sf"/>
</dbReference>
<proteinExistence type="predicted"/>
<comment type="caution">
    <text evidence="2">The sequence shown here is derived from an EMBL/GenBank/DDBJ whole genome shotgun (WGS) entry which is preliminary data.</text>
</comment>